<evidence type="ECO:0000313" key="1">
    <source>
        <dbReference type="EMBL" id="VDD48187.1"/>
    </source>
</evidence>
<name>A0A3P6ET56_BRAOL</name>
<dbReference type="EMBL" id="LR031878">
    <property type="protein sequence ID" value="VDD48187.1"/>
    <property type="molecule type" value="Genomic_DNA"/>
</dbReference>
<proteinExistence type="predicted"/>
<reference evidence="1" key="1">
    <citation type="submission" date="2018-11" db="EMBL/GenBank/DDBJ databases">
        <authorList>
            <consortium name="Genoscope - CEA"/>
            <person name="William W."/>
        </authorList>
    </citation>
    <scope>NUCLEOTIDE SEQUENCE</scope>
</reference>
<sequence>MLLSRVGECFLPVLLSLLHLRNLLPFSGLSPSRMLLPTASFKVS</sequence>
<dbReference type="AlphaFoldDB" id="A0A3P6ET56"/>
<organism evidence="1">
    <name type="scientific">Brassica oleracea</name>
    <name type="common">Wild cabbage</name>
    <dbReference type="NCBI Taxonomy" id="3712"/>
    <lineage>
        <taxon>Eukaryota</taxon>
        <taxon>Viridiplantae</taxon>
        <taxon>Streptophyta</taxon>
        <taxon>Embryophyta</taxon>
        <taxon>Tracheophyta</taxon>
        <taxon>Spermatophyta</taxon>
        <taxon>Magnoliopsida</taxon>
        <taxon>eudicotyledons</taxon>
        <taxon>Gunneridae</taxon>
        <taxon>Pentapetalae</taxon>
        <taxon>rosids</taxon>
        <taxon>malvids</taxon>
        <taxon>Brassicales</taxon>
        <taxon>Brassicaceae</taxon>
        <taxon>Brassiceae</taxon>
        <taxon>Brassica</taxon>
    </lineage>
</organism>
<protein>
    <submittedName>
        <fullName evidence="1">Uncharacterized protein</fullName>
    </submittedName>
</protein>
<gene>
    <name evidence="1" type="ORF">BOLC1T00576H</name>
</gene>
<accession>A0A3P6ET56</accession>